<sequence length="52" mass="5255">MREGRDEAGGGLSGEDAARVLGPRAGVVARGYREARSGVQGGAMLLNGAKRA</sequence>
<accession>A0A6J4NKM4</accession>
<dbReference type="AlphaFoldDB" id="A0A6J4NKM4"/>
<evidence type="ECO:0000313" key="1">
    <source>
        <dbReference type="EMBL" id="CAA9387875.1"/>
    </source>
</evidence>
<dbReference type="EMBL" id="CADCUV010000021">
    <property type="protein sequence ID" value="CAA9387875.1"/>
    <property type="molecule type" value="Genomic_DNA"/>
</dbReference>
<gene>
    <name evidence="1" type="ORF">AVDCRST_MAG22-381</name>
</gene>
<name>A0A6J4NKM4_9ACTN</name>
<protein>
    <submittedName>
        <fullName evidence="1">Uncharacterized protein</fullName>
    </submittedName>
</protein>
<reference evidence="1" key="1">
    <citation type="submission" date="2020-02" db="EMBL/GenBank/DDBJ databases">
        <authorList>
            <person name="Meier V. D."/>
        </authorList>
    </citation>
    <scope>NUCLEOTIDE SEQUENCE</scope>
    <source>
        <strain evidence="1">AVDCRST_MAG22</strain>
    </source>
</reference>
<proteinExistence type="predicted"/>
<organism evidence="1">
    <name type="scientific">uncultured Rubrobacteraceae bacterium</name>
    <dbReference type="NCBI Taxonomy" id="349277"/>
    <lineage>
        <taxon>Bacteria</taxon>
        <taxon>Bacillati</taxon>
        <taxon>Actinomycetota</taxon>
        <taxon>Rubrobacteria</taxon>
        <taxon>Rubrobacterales</taxon>
        <taxon>Rubrobacteraceae</taxon>
        <taxon>environmental samples</taxon>
    </lineage>
</organism>